<evidence type="ECO:0000256" key="1">
    <source>
        <dbReference type="SAM" id="MobiDB-lite"/>
    </source>
</evidence>
<organism evidence="2 3">
    <name type="scientific">Panicum miliaceum</name>
    <name type="common">Proso millet</name>
    <name type="synonym">Broomcorn millet</name>
    <dbReference type="NCBI Taxonomy" id="4540"/>
    <lineage>
        <taxon>Eukaryota</taxon>
        <taxon>Viridiplantae</taxon>
        <taxon>Streptophyta</taxon>
        <taxon>Embryophyta</taxon>
        <taxon>Tracheophyta</taxon>
        <taxon>Spermatophyta</taxon>
        <taxon>Magnoliopsida</taxon>
        <taxon>Liliopsida</taxon>
        <taxon>Poales</taxon>
        <taxon>Poaceae</taxon>
        <taxon>PACMAD clade</taxon>
        <taxon>Panicoideae</taxon>
        <taxon>Panicodae</taxon>
        <taxon>Paniceae</taxon>
        <taxon>Panicinae</taxon>
        <taxon>Panicum</taxon>
        <taxon>Panicum sect. Panicum</taxon>
    </lineage>
</organism>
<gene>
    <name evidence="2" type="ORF">C2845_PM12G30830</name>
</gene>
<dbReference type="EMBL" id="PQIB02000012">
    <property type="protein sequence ID" value="RLM78773.1"/>
    <property type="molecule type" value="Genomic_DNA"/>
</dbReference>
<feature type="region of interest" description="Disordered" evidence="1">
    <location>
        <begin position="66"/>
        <end position="91"/>
    </location>
</feature>
<sequence>MVCDGDRWNGAVLSWGRPRRWQFGPADVDTDVPLQLTGQIRLPSSDNYRAQEHPAEALLSEIRGEAEVKESSSRQSRSGEQQQTAQGSCHRCWKPVKRKKLNHSWWLSSSASLSVMRPIFDMPAEACVLLIADG</sequence>
<feature type="compositionally biased region" description="Low complexity" evidence="1">
    <location>
        <begin position="73"/>
        <end position="83"/>
    </location>
</feature>
<protein>
    <submittedName>
        <fullName evidence="2">Uncharacterized protein</fullName>
    </submittedName>
</protein>
<evidence type="ECO:0000313" key="3">
    <source>
        <dbReference type="Proteomes" id="UP000275267"/>
    </source>
</evidence>
<proteinExistence type="predicted"/>
<reference evidence="3" key="1">
    <citation type="journal article" date="2019" name="Nat. Commun.">
        <title>The genome of broomcorn millet.</title>
        <authorList>
            <person name="Zou C."/>
            <person name="Miki D."/>
            <person name="Li D."/>
            <person name="Tang Q."/>
            <person name="Xiao L."/>
            <person name="Rajput S."/>
            <person name="Deng P."/>
            <person name="Jia W."/>
            <person name="Huang R."/>
            <person name="Zhang M."/>
            <person name="Sun Y."/>
            <person name="Hu J."/>
            <person name="Fu X."/>
            <person name="Schnable P.S."/>
            <person name="Li F."/>
            <person name="Zhang H."/>
            <person name="Feng B."/>
            <person name="Zhu X."/>
            <person name="Liu R."/>
            <person name="Schnable J.C."/>
            <person name="Zhu J.-K."/>
            <person name="Zhang H."/>
        </authorList>
    </citation>
    <scope>NUCLEOTIDE SEQUENCE [LARGE SCALE GENOMIC DNA]</scope>
</reference>
<evidence type="ECO:0000313" key="2">
    <source>
        <dbReference type="EMBL" id="RLM78773.1"/>
    </source>
</evidence>
<keyword evidence="3" id="KW-1185">Reference proteome</keyword>
<name>A0A3L6QDJ5_PANMI</name>
<dbReference type="Proteomes" id="UP000275267">
    <property type="component" value="Unassembled WGS sequence"/>
</dbReference>
<accession>A0A3L6QDJ5</accession>
<dbReference type="AlphaFoldDB" id="A0A3L6QDJ5"/>
<comment type="caution">
    <text evidence="2">The sequence shown here is derived from an EMBL/GenBank/DDBJ whole genome shotgun (WGS) entry which is preliminary data.</text>
</comment>